<feature type="domain" description="Tetrapyrrole biosynthesis uroporphyrinogen III synthase" evidence="1">
    <location>
        <begin position="57"/>
        <end position="201"/>
    </location>
</feature>
<dbReference type="GO" id="GO:0004852">
    <property type="term" value="F:uroporphyrinogen-III synthase activity"/>
    <property type="evidence" value="ECO:0007669"/>
    <property type="project" value="InterPro"/>
</dbReference>
<proteinExistence type="predicted"/>
<dbReference type="CDD" id="cd06578">
    <property type="entry name" value="HemD"/>
    <property type="match status" value="1"/>
</dbReference>
<evidence type="ECO:0000313" key="2">
    <source>
        <dbReference type="EMBL" id="SES07490.1"/>
    </source>
</evidence>
<dbReference type="Gene3D" id="3.40.50.10090">
    <property type="match status" value="2"/>
</dbReference>
<dbReference type="Proteomes" id="UP000198885">
    <property type="component" value="Unassembled WGS sequence"/>
</dbReference>
<dbReference type="InterPro" id="IPR036108">
    <property type="entry name" value="4pyrrol_syn_uPrphyn_synt_sf"/>
</dbReference>
<evidence type="ECO:0000259" key="1">
    <source>
        <dbReference type="Pfam" id="PF02602"/>
    </source>
</evidence>
<dbReference type="GO" id="GO:0033014">
    <property type="term" value="P:tetrapyrrole biosynthetic process"/>
    <property type="evidence" value="ECO:0007669"/>
    <property type="project" value="InterPro"/>
</dbReference>
<dbReference type="EMBL" id="FOGU01000005">
    <property type="protein sequence ID" value="SES07490.1"/>
    <property type="molecule type" value="Genomic_DNA"/>
</dbReference>
<dbReference type="AlphaFoldDB" id="A0A1H9UD43"/>
<gene>
    <name evidence="2" type="ORF">SAMN04490244_105213</name>
</gene>
<accession>A0A1H9UD43</accession>
<dbReference type="InterPro" id="IPR003754">
    <property type="entry name" value="4pyrrol_synth_uPrphyn_synth"/>
</dbReference>
<reference evidence="2 3" key="1">
    <citation type="submission" date="2016-10" db="EMBL/GenBank/DDBJ databases">
        <authorList>
            <person name="de Groot N.N."/>
        </authorList>
    </citation>
    <scope>NUCLEOTIDE SEQUENCE [LARGE SCALE GENOMIC DNA]</scope>
    <source>
        <strain evidence="2 3">DSM 23042</strain>
    </source>
</reference>
<dbReference type="Pfam" id="PF02602">
    <property type="entry name" value="HEM4"/>
    <property type="match status" value="1"/>
</dbReference>
<name>A0A1H9UD43_9RHOB</name>
<organism evidence="2 3">
    <name type="scientific">Tranquillimonas rosea</name>
    <dbReference type="NCBI Taxonomy" id="641238"/>
    <lineage>
        <taxon>Bacteria</taxon>
        <taxon>Pseudomonadati</taxon>
        <taxon>Pseudomonadota</taxon>
        <taxon>Alphaproteobacteria</taxon>
        <taxon>Rhodobacterales</taxon>
        <taxon>Roseobacteraceae</taxon>
        <taxon>Tranquillimonas</taxon>
    </lineage>
</organism>
<dbReference type="SUPFAM" id="SSF69618">
    <property type="entry name" value="HemD-like"/>
    <property type="match status" value="1"/>
</dbReference>
<dbReference type="STRING" id="641238.SAMN04490244_105213"/>
<protein>
    <submittedName>
        <fullName evidence="2">Uroporphyrinogen-III synthase</fullName>
    </submittedName>
</protein>
<sequence length="235" mass="24165">MVPDAPPCLLLTRPEPQNRLFGLRCRLAEAWVGPILFSPILSIRHLSAPSLSGRVPLFTSQNAVLALGQGSGPAWAVGARTAAVARTAGFDCRAAEGDVTALADSLLADRPDRPLVHLRGRHVAGDLAGYLRAAGLTVDEAIVYDQQTAPLTDAAIRRLGQGDPVVAPLFSPRSARILGAQVPRGAAIRALALSPAVAEAWTAPAEIVASPDAAGMIAAISACRERGLVGSGPGG</sequence>
<evidence type="ECO:0000313" key="3">
    <source>
        <dbReference type="Proteomes" id="UP000198885"/>
    </source>
</evidence>
<keyword evidence="3" id="KW-1185">Reference proteome</keyword>